<dbReference type="GO" id="GO:0005886">
    <property type="term" value="C:plasma membrane"/>
    <property type="evidence" value="ECO:0007669"/>
    <property type="project" value="TreeGrafter"/>
</dbReference>
<dbReference type="EMBL" id="CP005290">
    <property type="protein sequence ID" value="AGK60659.1"/>
    <property type="molecule type" value="Genomic_DNA"/>
</dbReference>
<dbReference type="eggNOG" id="arCOG00332">
    <property type="taxonomic scope" value="Archaea"/>
</dbReference>
<dbReference type="STRING" id="387631.Asulf_00641"/>
<dbReference type="Pfam" id="PF02754">
    <property type="entry name" value="CCG"/>
    <property type="match status" value="1"/>
</dbReference>
<reference evidence="2 3" key="1">
    <citation type="journal article" date="2013" name="Genome Announc.">
        <title>Complete Genome Sequence of the Thermophilic and Facultatively Chemolithoautotrophic Sulfate Reducer Archaeoglobus sulfaticallidus Strain PM70-1T.</title>
        <authorList>
            <person name="Stokke R."/>
            <person name="Hocking W.P."/>
            <person name="Steinsbu B.O."/>
            <person name="Steen I.H."/>
        </authorList>
    </citation>
    <scope>NUCLEOTIDE SEQUENCE [LARGE SCALE GENOMIC DNA]</scope>
    <source>
        <strain evidence="2">PM70-1</strain>
    </source>
</reference>
<evidence type="ECO:0000313" key="3">
    <source>
        <dbReference type="Proteomes" id="UP000013307"/>
    </source>
</evidence>
<dbReference type="PANTHER" id="PTHR43255">
    <property type="entry name" value="IRON-SULFUR-BINDING OXIDOREDUCTASE FADF-RELATED-RELATED"/>
    <property type="match status" value="1"/>
</dbReference>
<dbReference type="GO" id="GO:0016491">
    <property type="term" value="F:oxidoreductase activity"/>
    <property type="evidence" value="ECO:0007669"/>
    <property type="project" value="UniProtKB-ARBA"/>
</dbReference>
<dbReference type="InterPro" id="IPR004017">
    <property type="entry name" value="Cys_rich_dom"/>
</dbReference>
<keyword evidence="3" id="KW-1185">Reference proteome</keyword>
<evidence type="ECO:0000313" key="2">
    <source>
        <dbReference type="EMBL" id="AGK60659.1"/>
    </source>
</evidence>
<sequence>MIRPKYVINLLSDNIRKTRNPLAIPNDLINKWWDGVENNGEWLFFTGMLYQLTPYIETVVRYLEKFENSKLEGFLSLSNIIPKFLFRLISLLTSSKNKSEANEILRGIYSLLNDAGIDVYYRPELDCYSGILLYDFGDDEGFEEHAKFVAENLEKAGVKKIVTVDPHTTYALKVLYPKYAGKSFEVKNYLELLEGRISGKGNGKVVIHDPCYYGRYLEISEKPRKLLESIGVEYANIRNSGNLTSCCGGPIEALSPKISRDVAKLRLEELGNGRIVTMCPVCMANLRRAGGNTEDIALLLRRYSNGKAD</sequence>
<dbReference type="InterPro" id="IPR051460">
    <property type="entry name" value="HdrC_iron-sulfur_subunit"/>
</dbReference>
<dbReference type="Proteomes" id="UP000013307">
    <property type="component" value="Chromosome"/>
</dbReference>
<name>N0BAL8_9EURY</name>
<dbReference type="KEGG" id="ast:Asulf_00641"/>
<dbReference type="OrthoDB" id="42878at2157"/>
<dbReference type="AlphaFoldDB" id="N0BAL8"/>
<proteinExistence type="predicted"/>
<dbReference type="GeneID" id="15392284"/>
<accession>N0BAL8</accession>
<gene>
    <name evidence="2" type="ORF">Asulf_00641</name>
</gene>
<organism evidence="2 3">
    <name type="scientific">Archaeoglobus sulfaticallidus PM70-1</name>
    <dbReference type="NCBI Taxonomy" id="387631"/>
    <lineage>
        <taxon>Archaea</taxon>
        <taxon>Methanobacteriati</taxon>
        <taxon>Methanobacteriota</taxon>
        <taxon>Archaeoglobi</taxon>
        <taxon>Archaeoglobales</taxon>
        <taxon>Archaeoglobaceae</taxon>
        <taxon>Archaeoglobus</taxon>
    </lineage>
</organism>
<feature type="domain" description="Cysteine-rich" evidence="1">
    <location>
        <begin position="205"/>
        <end position="287"/>
    </location>
</feature>
<dbReference type="PANTHER" id="PTHR43255:SF2">
    <property type="entry name" value="HETERODISULFIDE REDUCTASE RELATED PROTEIN"/>
    <property type="match status" value="1"/>
</dbReference>
<evidence type="ECO:0000259" key="1">
    <source>
        <dbReference type="Pfam" id="PF02754"/>
    </source>
</evidence>
<dbReference type="RefSeq" id="WP_015590258.1">
    <property type="nucleotide sequence ID" value="NC_021169.1"/>
</dbReference>
<dbReference type="HOGENOM" id="CLU_023081_2_1_2"/>
<protein>
    <recommendedName>
        <fullName evidence="1">Cysteine-rich domain-containing protein</fullName>
    </recommendedName>
</protein>